<dbReference type="GeneID" id="20323187"/>
<dbReference type="KEGG" id="ovi:T265_09008"/>
<proteinExistence type="predicted"/>
<evidence type="ECO:0000313" key="2">
    <source>
        <dbReference type="Proteomes" id="UP000054324"/>
    </source>
</evidence>
<reference evidence="1 2" key="1">
    <citation type="submission" date="2013-11" db="EMBL/GenBank/DDBJ databases">
        <title>Opisthorchis viverrini - life in the bile duct.</title>
        <authorList>
            <person name="Young N.D."/>
            <person name="Nagarajan N."/>
            <person name="Lin S.J."/>
            <person name="Korhonen P.K."/>
            <person name="Jex A.R."/>
            <person name="Hall R.S."/>
            <person name="Safavi-Hemami H."/>
            <person name="Kaewkong W."/>
            <person name="Bertrand D."/>
            <person name="Gao S."/>
            <person name="Seet Q."/>
            <person name="Wongkham S."/>
            <person name="Teh B.T."/>
            <person name="Wongkham C."/>
            <person name="Intapan P.M."/>
            <person name="Maleewong W."/>
            <person name="Yang X."/>
            <person name="Hu M."/>
            <person name="Wang Z."/>
            <person name="Hofmann A."/>
            <person name="Sternberg P.W."/>
            <person name="Tan P."/>
            <person name="Wang J."/>
            <person name="Gasser R.B."/>
        </authorList>
    </citation>
    <scope>NUCLEOTIDE SEQUENCE [LARGE SCALE GENOMIC DNA]</scope>
</reference>
<dbReference type="AlphaFoldDB" id="A0A075A6F8"/>
<dbReference type="STRING" id="6198.A0A075A6F8"/>
<name>A0A075A6F8_OPIVI</name>
<dbReference type="CTD" id="20323187"/>
<protein>
    <submittedName>
        <fullName evidence="1">Uncharacterized protein</fullName>
    </submittedName>
</protein>
<accession>A0A075A6F8</accession>
<evidence type="ECO:0000313" key="1">
    <source>
        <dbReference type="EMBL" id="KER23029.1"/>
    </source>
</evidence>
<dbReference type="EMBL" id="KL596868">
    <property type="protein sequence ID" value="KER23029.1"/>
    <property type="molecule type" value="Genomic_DNA"/>
</dbReference>
<dbReference type="RefSeq" id="XP_009173231.1">
    <property type="nucleotide sequence ID" value="XM_009174967.1"/>
</dbReference>
<sequence length="79" mass="8464">MMDKDQLSSVSQGLLSLEQTLGVRAVPTANASEVDNFVVDATVNDGNAKCTRSDLEPTNYSQLYANASQVLQPSSFLDP</sequence>
<gene>
    <name evidence="1" type="ORF">T265_09008</name>
</gene>
<organism evidence="1 2">
    <name type="scientific">Opisthorchis viverrini</name>
    <name type="common">Southeast Asian liver fluke</name>
    <dbReference type="NCBI Taxonomy" id="6198"/>
    <lineage>
        <taxon>Eukaryota</taxon>
        <taxon>Metazoa</taxon>
        <taxon>Spiralia</taxon>
        <taxon>Lophotrochozoa</taxon>
        <taxon>Platyhelminthes</taxon>
        <taxon>Trematoda</taxon>
        <taxon>Digenea</taxon>
        <taxon>Opisthorchiida</taxon>
        <taxon>Opisthorchiata</taxon>
        <taxon>Opisthorchiidae</taxon>
        <taxon>Opisthorchis</taxon>
    </lineage>
</organism>
<dbReference type="Proteomes" id="UP000054324">
    <property type="component" value="Unassembled WGS sequence"/>
</dbReference>
<keyword evidence="2" id="KW-1185">Reference proteome</keyword>